<evidence type="ECO:0000313" key="1">
    <source>
        <dbReference type="EMBL" id="BAM81997.1"/>
    </source>
</evidence>
<evidence type="ECO:0000313" key="2">
    <source>
        <dbReference type="Proteomes" id="UP000007014"/>
    </source>
</evidence>
<dbReference type="Proteomes" id="UP000007014">
    <property type="component" value="Chromosome 17"/>
</dbReference>
<dbReference type="GeneID" id="16996490"/>
<organism evidence="1 2">
    <name type="scientific">Cyanidioschyzon merolae (strain NIES-3377 / 10D)</name>
    <name type="common">Unicellular red alga</name>
    <dbReference type="NCBI Taxonomy" id="280699"/>
    <lineage>
        <taxon>Eukaryota</taxon>
        <taxon>Rhodophyta</taxon>
        <taxon>Bangiophyceae</taxon>
        <taxon>Cyanidiales</taxon>
        <taxon>Cyanidiaceae</taxon>
        <taxon>Cyanidioschyzon</taxon>
    </lineage>
</organism>
<keyword evidence="1" id="KW-0449">Lipoprotein</keyword>
<keyword evidence="2" id="KW-1185">Reference proteome</keyword>
<protein>
    <submittedName>
        <fullName evidence="1">Similar to thiamine biosynthesis lipoprotein apbE</fullName>
    </submittedName>
</protein>
<dbReference type="Pfam" id="PF02424">
    <property type="entry name" value="ApbE"/>
    <property type="match status" value="1"/>
</dbReference>
<dbReference type="InterPro" id="IPR003374">
    <property type="entry name" value="ApbE-like_sf"/>
</dbReference>
<dbReference type="SUPFAM" id="SSF143631">
    <property type="entry name" value="ApbE-like"/>
    <property type="match status" value="1"/>
</dbReference>
<accession>M1VG16</accession>
<gene>
    <name evidence="1" type="ORF">CYME_CMQ075C</name>
</gene>
<dbReference type="Gramene" id="CMQ075CT">
    <property type="protein sequence ID" value="CMQ075CT"/>
    <property type="gene ID" value="CMQ075C"/>
</dbReference>
<dbReference type="AlphaFoldDB" id="M1VG16"/>
<proteinExistence type="predicted"/>
<dbReference type="Gene3D" id="3.10.520.10">
    <property type="entry name" value="ApbE-like domains"/>
    <property type="match status" value="1"/>
</dbReference>
<dbReference type="EMBL" id="AP006499">
    <property type="protein sequence ID" value="BAM81997.1"/>
    <property type="molecule type" value="Genomic_DNA"/>
</dbReference>
<sequence>MGCLFSVPEGGYLEVNEERSAGAYDSLSTASGIDDLHDERQPKAAYSMEDSSADLVAEDGAAVHQEVLNAHDDAWCRFDATSDATNEGAAAGGIGAPPSPLDLSLDSVVQQAYQDRVLVVFSGKAFGIALQLQMHWAALGASSAAPECVMDACVPESLLRAVHACLRAHMHACERIANRWNPDSELSAACSSAHPKKAVEVGTILYALLAEAHRLHRVTGGRFDPTCGALWRGFRATLRSSALQRPPQGRAFST</sequence>
<name>M1VG16_CYAM1</name>
<dbReference type="InterPro" id="IPR024932">
    <property type="entry name" value="ApbE"/>
</dbReference>
<dbReference type="HOGENOM" id="CLU_1095627_0_0_1"/>
<reference evidence="1 2" key="2">
    <citation type="journal article" date="2007" name="BMC Biol.">
        <title>A 100%-complete sequence reveals unusually simple genomic features in the hot-spring red alga Cyanidioschyzon merolae.</title>
        <authorList>
            <person name="Nozaki H."/>
            <person name="Takano H."/>
            <person name="Misumi O."/>
            <person name="Terasawa K."/>
            <person name="Matsuzaki M."/>
            <person name="Maruyama S."/>
            <person name="Nishida K."/>
            <person name="Yagisawa F."/>
            <person name="Yoshida Y."/>
            <person name="Fujiwara T."/>
            <person name="Takio S."/>
            <person name="Tamura K."/>
            <person name="Chung S.J."/>
            <person name="Nakamura S."/>
            <person name="Kuroiwa H."/>
            <person name="Tanaka K."/>
            <person name="Sato N."/>
            <person name="Kuroiwa T."/>
        </authorList>
    </citation>
    <scope>NUCLEOTIDE SEQUENCE [LARGE SCALE GENOMIC DNA]</scope>
    <source>
        <strain evidence="1 2">10D</strain>
    </source>
</reference>
<dbReference type="RefSeq" id="XP_005538033.1">
    <property type="nucleotide sequence ID" value="XM_005537976.1"/>
</dbReference>
<dbReference type="KEGG" id="cme:CYME_CMQ075C"/>
<reference evidence="1 2" key="1">
    <citation type="journal article" date="2004" name="Nature">
        <title>Genome sequence of the ultrasmall unicellular red alga Cyanidioschyzon merolae 10D.</title>
        <authorList>
            <person name="Matsuzaki M."/>
            <person name="Misumi O."/>
            <person name="Shin-i T."/>
            <person name="Maruyama S."/>
            <person name="Takahara M."/>
            <person name="Miyagishima S."/>
            <person name="Mori T."/>
            <person name="Nishida K."/>
            <person name="Yagisawa F."/>
            <person name="Nishida K."/>
            <person name="Yoshida Y."/>
            <person name="Nishimura Y."/>
            <person name="Nakao S."/>
            <person name="Kobayashi T."/>
            <person name="Momoyama Y."/>
            <person name="Higashiyama T."/>
            <person name="Minoda A."/>
            <person name="Sano M."/>
            <person name="Nomoto H."/>
            <person name="Oishi K."/>
            <person name="Hayashi H."/>
            <person name="Ohta F."/>
            <person name="Nishizaka S."/>
            <person name="Haga S."/>
            <person name="Miura S."/>
            <person name="Morishita T."/>
            <person name="Kabeya Y."/>
            <person name="Terasawa K."/>
            <person name="Suzuki Y."/>
            <person name="Ishii Y."/>
            <person name="Asakawa S."/>
            <person name="Takano H."/>
            <person name="Ohta N."/>
            <person name="Kuroiwa H."/>
            <person name="Tanaka K."/>
            <person name="Shimizu N."/>
            <person name="Sugano S."/>
            <person name="Sato N."/>
            <person name="Nozaki H."/>
            <person name="Ogasawara N."/>
            <person name="Kohara Y."/>
            <person name="Kuroiwa T."/>
        </authorList>
    </citation>
    <scope>NUCLEOTIDE SEQUENCE [LARGE SCALE GENOMIC DNA]</scope>
    <source>
        <strain evidence="1 2">10D</strain>
    </source>
</reference>